<proteinExistence type="predicted"/>
<sequence length="214" mass="24265">MNYKFSIKEGKVTKPSLVNAGKSSALYKNIQFHNNIENDVYDSSTSSRNSLPKKSKNKFMIARKTLGMMLQGDSNKSICDVSKIVSAIWKSRSSVFNDYFQYLAEVEEKRLDANNPTFQFNYLEPISVSKKAKGVGNIEVEEKYIFHKEKEQLNKGGQRIGNISKWKEAYPFSEGKGKIVFTKDTHHLVVKKYNGKNNKGAVEDVFILPGMISS</sequence>
<dbReference type="Proteomes" id="UP001165101">
    <property type="component" value="Unassembled WGS sequence"/>
</dbReference>
<protein>
    <submittedName>
        <fullName evidence="1">Unnamed protein product</fullName>
    </submittedName>
</protein>
<evidence type="ECO:0000313" key="1">
    <source>
        <dbReference type="EMBL" id="GME91438.1"/>
    </source>
</evidence>
<gene>
    <name evidence="1" type="ORF">Cboi01_000229900</name>
</gene>
<name>A0ACB5TNC7_CANBO</name>
<comment type="caution">
    <text evidence="1">The sequence shown here is derived from an EMBL/GenBank/DDBJ whole genome shotgun (WGS) entry which is preliminary data.</text>
</comment>
<evidence type="ECO:0000313" key="2">
    <source>
        <dbReference type="Proteomes" id="UP001165101"/>
    </source>
</evidence>
<organism evidence="1 2">
    <name type="scientific">Candida boidinii</name>
    <name type="common">Yeast</name>
    <dbReference type="NCBI Taxonomy" id="5477"/>
    <lineage>
        <taxon>Eukaryota</taxon>
        <taxon>Fungi</taxon>
        <taxon>Dikarya</taxon>
        <taxon>Ascomycota</taxon>
        <taxon>Saccharomycotina</taxon>
        <taxon>Pichiomycetes</taxon>
        <taxon>Pichiales</taxon>
        <taxon>Pichiaceae</taxon>
        <taxon>Ogataea</taxon>
        <taxon>Ogataea/Candida clade</taxon>
    </lineage>
</organism>
<reference evidence="1" key="1">
    <citation type="submission" date="2023-04" db="EMBL/GenBank/DDBJ databases">
        <title>Candida boidinii NBRC 1967.</title>
        <authorList>
            <person name="Ichikawa N."/>
            <person name="Sato H."/>
            <person name="Tonouchi N."/>
        </authorList>
    </citation>
    <scope>NUCLEOTIDE SEQUENCE</scope>
    <source>
        <strain evidence="1">NBRC 1967</strain>
    </source>
</reference>
<keyword evidence="2" id="KW-1185">Reference proteome</keyword>
<accession>A0ACB5TNC7</accession>
<dbReference type="EMBL" id="BSXV01001008">
    <property type="protein sequence ID" value="GME91438.1"/>
    <property type="molecule type" value="Genomic_DNA"/>
</dbReference>